<dbReference type="EMBL" id="CM042021">
    <property type="protein sequence ID" value="KAI3817693.1"/>
    <property type="molecule type" value="Genomic_DNA"/>
</dbReference>
<dbReference type="Proteomes" id="UP001056120">
    <property type="component" value="Linkage Group LG04"/>
</dbReference>
<sequence length="216" mass="24612">MTRRQRGCGVVIELPFLSFEIACNATEDKAPKILTEDLFCTMKRTMSMPAQPLDISSDDDDDPAPSNGTKHLAVGKRPKTELTVINPTKKVAAEELLMRSAKMYQEYMKQIPIPAQHGSVISFTSWSGLAKSMKQMYRQPLHYLTNIRVKEWDRMRSDAAVNDEPLDTIIHPCKAETNIWLMEEVHRLTSSHQFLAKLWLTDPMYNASIDSVFPQL</sequence>
<keyword evidence="2" id="KW-1185">Reference proteome</keyword>
<accession>A0ACB9JCN8</accession>
<reference evidence="1 2" key="2">
    <citation type="journal article" date="2022" name="Mol. Ecol. Resour.">
        <title>The genomes of chicory, endive, great burdock and yacon provide insights into Asteraceae paleo-polyploidization history and plant inulin production.</title>
        <authorList>
            <person name="Fan W."/>
            <person name="Wang S."/>
            <person name="Wang H."/>
            <person name="Wang A."/>
            <person name="Jiang F."/>
            <person name="Liu H."/>
            <person name="Zhao H."/>
            <person name="Xu D."/>
            <person name="Zhang Y."/>
        </authorList>
    </citation>
    <scope>NUCLEOTIDE SEQUENCE [LARGE SCALE GENOMIC DNA]</scope>
    <source>
        <strain evidence="2">cv. Yunnan</strain>
        <tissue evidence="1">Leaves</tissue>
    </source>
</reference>
<organism evidence="1 2">
    <name type="scientific">Smallanthus sonchifolius</name>
    <dbReference type="NCBI Taxonomy" id="185202"/>
    <lineage>
        <taxon>Eukaryota</taxon>
        <taxon>Viridiplantae</taxon>
        <taxon>Streptophyta</taxon>
        <taxon>Embryophyta</taxon>
        <taxon>Tracheophyta</taxon>
        <taxon>Spermatophyta</taxon>
        <taxon>Magnoliopsida</taxon>
        <taxon>eudicotyledons</taxon>
        <taxon>Gunneridae</taxon>
        <taxon>Pentapetalae</taxon>
        <taxon>asterids</taxon>
        <taxon>campanulids</taxon>
        <taxon>Asterales</taxon>
        <taxon>Asteraceae</taxon>
        <taxon>Asteroideae</taxon>
        <taxon>Heliantheae alliance</taxon>
        <taxon>Millerieae</taxon>
        <taxon>Smallanthus</taxon>
    </lineage>
</organism>
<evidence type="ECO:0000313" key="1">
    <source>
        <dbReference type="EMBL" id="KAI3817693.1"/>
    </source>
</evidence>
<protein>
    <submittedName>
        <fullName evidence="1">Uncharacterized protein</fullName>
    </submittedName>
</protein>
<comment type="caution">
    <text evidence="1">The sequence shown here is derived from an EMBL/GenBank/DDBJ whole genome shotgun (WGS) entry which is preliminary data.</text>
</comment>
<reference evidence="2" key="1">
    <citation type="journal article" date="2022" name="Mol. Ecol. Resour.">
        <title>The genomes of chicory, endive, great burdock and yacon provide insights into Asteraceae palaeo-polyploidization history and plant inulin production.</title>
        <authorList>
            <person name="Fan W."/>
            <person name="Wang S."/>
            <person name="Wang H."/>
            <person name="Wang A."/>
            <person name="Jiang F."/>
            <person name="Liu H."/>
            <person name="Zhao H."/>
            <person name="Xu D."/>
            <person name="Zhang Y."/>
        </authorList>
    </citation>
    <scope>NUCLEOTIDE SEQUENCE [LARGE SCALE GENOMIC DNA]</scope>
    <source>
        <strain evidence="2">cv. Yunnan</strain>
    </source>
</reference>
<evidence type="ECO:0000313" key="2">
    <source>
        <dbReference type="Proteomes" id="UP001056120"/>
    </source>
</evidence>
<proteinExistence type="predicted"/>
<gene>
    <name evidence="1" type="ORF">L1987_11490</name>
</gene>
<name>A0ACB9JCN8_9ASTR</name>